<keyword evidence="2" id="KW-1185">Reference proteome</keyword>
<dbReference type="OrthoDB" id="978985at2"/>
<gene>
    <name evidence="1" type="ORF">ABE28_003290</name>
</gene>
<reference evidence="1 2" key="1">
    <citation type="submission" date="2016-08" db="EMBL/GenBank/DDBJ databases">
        <title>Complete genome sequence of Bacillus muralis G25-68, a strain with toxicity to nematodes.</title>
        <authorList>
            <person name="Zheng Z."/>
        </authorList>
    </citation>
    <scope>NUCLEOTIDE SEQUENCE [LARGE SCALE GENOMIC DNA]</scope>
    <source>
        <strain evidence="1 2">G25-68</strain>
    </source>
</reference>
<protein>
    <submittedName>
        <fullName evidence="1">Uncharacterized protein</fullName>
    </submittedName>
</protein>
<accession>A0A1B3XJG0</accession>
<name>A0A1B3XJG0_9BACI</name>
<dbReference type="AlphaFoldDB" id="A0A1B3XJG0"/>
<dbReference type="Proteomes" id="UP000077926">
    <property type="component" value="Chromosome"/>
</dbReference>
<proteinExistence type="predicted"/>
<evidence type="ECO:0000313" key="1">
    <source>
        <dbReference type="EMBL" id="AOH53364.1"/>
    </source>
</evidence>
<sequence>MTIALSIKINDGIVLAADSATTITEYHNGQELKRVYNNANKVLQLHKEIPAGLITWGNGSIGKESIATIVKNYRELISTGEDKIDKNHYTLEDLANTFHSFILEKYKNEYSHLKGNGPYTGFTISGYSANASYAEEWRVELNGMIENQPFLLSSQDHTGMKWAGQPEAISRLVNGYSMQLQSVLLSTGIPEDQVDIIMAQVGNQISSPIINAPMPIKDAIDLADFLIDMTAKFSTYTAGDQSVGGPIEIASITKHEGFKWAKRKLYFTSDYNF</sequence>
<evidence type="ECO:0000313" key="2">
    <source>
        <dbReference type="Proteomes" id="UP000077926"/>
    </source>
</evidence>
<dbReference type="KEGG" id="bmur:ABE28_003290"/>
<dbReference type="EMBL" id="CP017080">
    <property type="protein sequence ID" value="AOH53364.1"/>
    <property type="molecule type" value="Genomic_DNA"/>
</dbReference>
<dbReference type="STRING" id="264697.ABE28_003290"/>
<dbReference type="RefSeq" id="WP_064463920.1">
    <property type="nucleotide sequence ID" value="NZ_CP017080.1"/>
</dbReference>
<organism evidence="1 2">
    <name type="scientific">Peribacillus muralis</name>
    <dbReference type="NCBI Taxonomy" id="264697"/>
    <lineage>
        <taxon>Bacteria</taxon>
        <taxon>Bacillati</taxon>
        <taxon>Bacillota</taxon>
        <taxon>Bacilli</taxon>
        <taxon>Bacillales</taxon>
        <taxon>Bacillaceae</taxon>
        <taxon>Peribacillus</taxon>
    </lineage>
</organism>